<feature type="transmembrane region" description="Helical" evidence="2">
    <location>
        <begin position="232"/>
        <end position="249"/>
    </location>
</feature>
<dbReference type="Gene3D" id="1.20.1250.20">
    <property type="entry name" value="MFS general substrate transporter like domains"/>
    <property type="match status" value="1"/>
</dbReference>
<dbReference type="GO" id="GO:0008028">
    <property type="term" value="F:monocarboxylic acid transmembrane transporter activity"/>
    <property type="evidence" value="ECO:0007669"/>
    <property type="project" value="TreeGrafter"/>
</dbReference>
<keyword evidence="2" id="KW-0472">Membrane</keyword>
<dbReference type="OrthoDB" id="6766474at2759"/>
<protein>
    <submittedName>
        <fullName evidence="3">Uncharacterized protein</fullName>
    </submittedName>
</protein>
<organism evidence="3 4">
    <name type="scientific">Phaedon cochleariae</name>
    <name type="common">Mustard beetle</name>
    <dbReference type="NCBI Taxonomy" id="80249"/>
    <lineage>
        <taxon>Eukaryota</taxon>
        <taxon>Metazoa</taxon>
        <taxon>Ecdysozoa</taxon>
        <taxon>Arthropoda</taxon>
        <taxon>Hexapoda</taxon>
        <taxon>Insecta</taxon>
        <taxon>Pterygota</taxon>
        <taxon>Neoptera</taxon>
        <taxon>Endopterygota</taxon>
        <taxon>Coleoptera</taxon>
        <taxon>Polyphaga</taxon>
        <taxon>Cucujiformia</taxon>
        <taxon>Chrysomeloidea</taxon>
        <taxon>Chrysomelidae</taxon>
        <taxon>Chrysomelinae</taxon>
        <taxon>Chrysomelini</taxon>
        <taxon>Phaedon</taxon>
    </lineage>
</organism>
<evidence type="ECO:0000313" key="3">
    <source>
        <dbReference type="EMBL" id="CAH1159712.1"/>
    </source>
</evidence>
<sequence length="348" mass="40427">MLMTTCFSVLNAYFDKKLNMMMGIFEVFVVIGMMIFPPFASYVREKVGHRYFVGVLFLLQTLNVVAVATFRPVERYMRRVSIEISAEEQKLMKEKEDIKALEAKLILAHLDPILATPDVKKEQCFIHDFTFQPAPVYEKSLARKVWKGLTNWILNTMGFKFYKDPKYMSIILGLGITYNFDIVFFELIGTLLSTINIEQSHIVVALTSFHFSDLTARIIYTILGCFFRLNNRYLFMFGMIFSNIGRVAFMVNDNYTWKLCSICLAGFSRGFLETPLPMVISEEYKEEFPMAYSIYMITTGIISLIFGRIVNMVKDALQSDAAVIYTYATVNFLFFIIWCVELTYRRWS</sequence>
<dbReference type="PANTHER" id="PTHR11360">
    <property type="entry name" value="MONOCARBOXYLATE TRANSPORTER"/>
    <property type="match status" value="1"/>
</dbReference>
<evidence type="ECO:0000313" key="4">
    <source>
        <dbReference type="Proteomes" id="UP001153737"/>
    </source>
</evidence>
<reference evidence="3" key="1">
    <citation type="submission" date="2022-01" db="EMBL/GenBank/DDBJ databases">
        <authorList>
            <person name="King R."/>
        </authorList>
    </citation>
    <scope>NUCLEOTIDE SEQUENCE</scope>
</reference>
<feature type="transmembrane region" description="Helical" evidence="2">
    <location>
        <begin position="200"/>
        <end position="220"/>
    </location>
</feature>
<dbReference type="AlphaFoldDB" id="A0A9P0GMW5"/>
<keyword evidence="1" id="KW-0175">Coiled coil</keyword>
<gene>
    <name evidence="3" type="ORF">PHAECO_LOCUS7494</name>
</gene>
<dbReference type="InterPro" id="IPR050327">
    <property type="entry name" value="Proton-linked_MCT"/>
</dbReference>
<feature type="non-terminal residue" evidence="3">
    <location>
        <position position="1"/>
    </location>
</feature>
<keyword evidence="4" id="KW-1185">Reference proteome</keyword>
<evidence type="ECO:0000256" key="2">
    <source>
        <dbReference type="SAM" id="Phobius"/>
    </source>
</evidence>
<keyword evidence="2" id="KW-0812">Transmembrane</keyword>
<dbReference type="SUPFAM" id="SSF103473">
    <property type="entry name" value="MFS general substrate transporter"/>
    <property type="match status" value="1"/>
</dbReference>
<dbReference type="InterPro" id="IPR011701">
    <property type="entry name" value="MFS"/>
</dbReference>
<dbReference type="EMBL" id="OU896709">
    <property type="protein sequence ID" value="CAH1159712.1"/>
    <property type="molecule type" value="Genomic_DNA"/>
</dbReference>
<feature type="transmembrane region" description="Helical" evidence="2">
    <location>
        <begin position="322"/>
        <end position="344"/>
    </location>
</feature>
<dbReference type="Pfam" id="PF07690">
    <property type="entry name" value="MFS_1"/>
    <property type="match status" value="1"/>
</dbReference>
<proteinExistence type="predicted"/>
<evidence type="ECO:0000256" key="1">
    <source>
        <dbReference type="SAM" id="Coils"/>
    </source>
</evidence>
<feature type="transmembrane region" description="Helical" evidence="2">
    <location>
        <begin position="51"/>
        <end position="70"/>
    </location>
</feature>
<feature type="transmembrane region" description="Helical" evidence="2">
    <location>
        <begin position="20"/>
        <end position="39"/>
    </location>
</feature>
<accession>A0A9P0GMW5</accession>
<feature type="transmembrane region" description="Helical" evidence="2">
    <location>
        <begin position="292"/>
        <end position="310"/>
    </location>
</feature>
<feature type="transmembrane region" description="Helical" evidence="2">
    <location>
        <begin position="167"/>
        <end position="188"/>
    </location>
</feature>
<dbReference type="PANTHER" id="PTHR11360:SF309">
    <property type="entry name" value="MONOCARBOXYLATE TRANSPORTER 7-LIKE PROTEIN"/>
    <property type="match status" value="1"/>
</dbReference>
<feature type="coiled-coil region" evidence="1">
    <location>
        <begin position="77"/>
        <end position="104"/>
    </location>
</feature>
<dbReference type="InterPro" id="IPR036259">
    <property type="entry name" value="MFS_trans_sf"/>
</dbReference>
<keyword evidence="2" id="KW-1133">Transmembrane helix</keyword>
<reference evidence="3" key="2">
    <citation type="submission" date="2022-10" db="EMBL/GenBank/DDBJ databases">
        <authorList>
            <consortium name="ENA_rothamsted_submissions"/>
            <consortium name="culmorum"/>
            <person name="King R."/>
        </authorList>
    </citation>
    <scope>NUCLEOTIDE SEQUENCE</scope>
</reference>
<name>A0A9P0GMW5_PHACE</name>
<dbReference type="Proteomes" id="UP001153737">
    <property type="component" value="Chromosome 3"/>
</dbReference>